<dbReference type="Proteomes" id="UP000007089">
    <property type="component" value="Chromosome"/>
</dbReference>
<dbReference type="KEGG" id="acp:A2cp1_0745"/>
<gene>
    <name evidence="1" type="ordered locus">A2cp1_0745</name>
</gene>
<name>B8JD72_ANAD2</name>
<sequence>MNRIESIHVAPTSTQRALPSRFDAALRGAAEGLVRGVAATVELAAPIVPGGTILSAAIRSGAAAAGGSPLAGSPLAGALTGSPGGGAGGDVLDATRALQREAQTFNLQYLQLQEHMQRESREFTAVSNVMKVRHDSARAAIQNIH</sequence>
<accession>B8JD72</accession>
<reference evidence="1" key="1">
    <citation type="submission" date="2009-01" db="EMBL/GenBank/DDBJ databases">
        <title>Complete sequence of Anaeromyxobacter dehalogenans 2CP-1.</title>
        <authorList>
            <consortium name="US DOE Joint Genome Institute"/>
            <person name="Lucas S."/>
            <person name="Copeland A."/>
            <person name="Lapidus A."/>
            <person name="Glavina del Rio T."/>
            <person name="Dalin E."/>
            <person name="Tice H."/>
            <person name="Bruce D."/>
            <person name="Goodwin L."/>
            <person name="Pitluck S."/>
            <person name="Saunders E."/>
            <person name="Brettin T."/>
            <person name="Detter J.C."/>
            <person name="Han C."/>
            <person name="Larimer F."/>
            <person name="Land M."/>
            <person name="Hauser L."/>
            <person name="Kyrpides N."/>
            <person name="Ovchinnikova G."/>
            <person name="Beliaev A.S."/>
            <person name="Richardson P."/>
        </authorList>
    </citation>
    <scope>NUCLEOTIDE SEQUENCE</scope>
    <source>
        <strain evidence="1">2CP-1</strain>
    </source>
</reference>
<evidence type="ECO:0000313" key="2">
    <source>
        <dbReference type="Proteomes" id="UP000007089"/>
    </source>
</evidence>
<proteinExistence type="predicted"/>
<dbReference type="AlphaFoldDB" id="B8JD72"/>
<keyword evidence="2" id="KW-1185">Reference proteome</keyword>
<dbReference type="RefSeq" id="WP_012632126.1">
    <property type="nucleotide sequence ID" value="NC_011891.1"/>
</dbReference>
<organism evidence="1 2">
    <name type="scientific">Anaeromyxobacter dehalogenans (strain ATCC BAA-258 / DSM 21875 / 2CP-1)</name>
    <dbReference type="NCBI Taxonomy" id="455488"/>
    <lineage>
        <taxon>Bacteria</taxon>
        <taxon>Pseudomonadati</taxon>
        <taxon>Myxococcota</taxon>
        <taxon>Myxococcia</taxon>
        <taxon>Myxococcales</taxon>
        <taxon>Cystobacterineae</taxon>
        <taxon>Anaeromyxobacteraceae</taxon>
        <taxon>Anaeromyxobacter</taxon>
    </lineage>
</organism>
<dbReference type="HOGENOM" id="CLU_1693593_0_0_7"/>
<protein>
    <submittedName>
        <fullName evidence="1">Uncharacterized protein</fullName>
    </submittedName>
</protein>
<evidence type="ECO:0000313" key="1">
    <source>
        <dbReference type="EMBL" id="ACL64100.1"/>
    </source>
</evidence>
<dbReference type="EMBL" id="CP001359">
    <property type="protein sequence ID" value="ACL64100.1"/>
    <property type="molecule type" value="Genomic_DNA"/>
</dbReference>